<dbReference type="PANTHER" id="PTHR42706:SF1">
    <property type="entry name" value="FORMYLTETRAHYDROFOLATE DEFORMYLASE 2, MITOCHONDRIAL"/>
    <property type="match status" value="1"/>
</dbReference>
<dbReference type="Gene3D" id="3.40.50.170">
    <property type="entry name" value="Formyl transferase, N-terminal domain"/>
    <property type="match status" value="1"/>
</dbReference>
<organism evidence="6 7">
    <name type="scientific">Chondromyces apiculatus DSM 436</name>
    <dbReference type="NCBI Taxonomy" id="1192034"/>
    <lineage>
        <taxon>Bacteria</taxon>
        <taxon>Pseudomonadati</taxon>
        <taxon>Myxococcota</taxon>
        <taxon>Polyangia</taxon>
        <taxon>Polyangiales</taxon>
        <taxon>Polyangiaceae</taxon>
        <taxon>Chondromyces</taxon>
    </lineage>
</organism>
<sequence length="298" mass="32467">MSQPVHALFLVSAPDQPGLVARLASFFYAAGLNIVDASNHTDVHAEGGARFFMRLVVDLAGLSTPAASSALRGSATRGALEAAFGELATSLSAQWSVRYSDVVQRAAVLVTKDPACLYDIVLRQRSGELPCEIPLIISNHPTLEPVAESFRIPFVCLPVTPETKADQEKRVLELTAQHHIDLVILARYMQVLTSGFLDHAPPVINIHHGFLPAFQGARPYHQAHARGVKLIGATAHYATKDLDQGPIIEQDVARVTHAMGPDELTRVGRDVERVVLSRAVRAHLERRVIVEGRRTIVL</sequence>
<accession>A0A017TBB7</accession>
<dbReference type="GO" id="GO:0006189">
    <property type="term" value="P:'de novo' IMP biosynthetic process"/>
    <property type="evidence" value="ECO:0007669"/>
    <property type="project" value="UniProtKB-UniRule"/>
</dbReference>
<comment type="catalytic activity">
    <reaction evidence="3">
        <text>(6R)-10-formyltetrahydrofolate + H2O = (6S)-5,6,7,8-tetrahydrofolate + formate + H(+)</text>
        <dbReference type="Rhea" id="RHEA:19833"/>
        <dbReference type="ChEBI" id="CHEBI:15377"/>
        <dbReference type="ChEBI" id="CHEBI:15378"/>
        <dbReference type="ChEBI" id="CHEBI:15740"/>
        <dbReference type="ChEBI" id="CHEBI:57453"/>
        <dbReference type="ChEBI" id="CHEBI:195366"/>
        <dbReference type="EC" id="3.5.1.10"/>
    </reaction>
</comment>
<dbReference type="InterPro" id="IPR004810">
    <property type="entry name" value="PurU"/>
</dbReference>
<dbReference type="NCBIfam" id="NF004684">
    <property type="entry name" value="PRK06027.1"/>
    <property type="match status" value="1"/>
</dbReference>
<evidence type="ECO:0000313" key="7">
    <source>
        <dbReference type="Proteomes" id="UP000019678"/>
    </source>
</evidence>
<feature type="domain" description="ACT" evidence="5">
    <location>
        <begin position="8"/>
        <end position="102"/>
    </location>
</feature>
<dbReference type="InterPro" id="IPR036477">
    <property type="entry name" value="Formyl_transf_N_sf"/>
</dbReference>
<comment type="similarity">
    <text evidence="3">Belongs to the PurU family.</text>
</comment>
<keyword evidence="2 3" id="KW-0378">Hydrolase</keyword>
<dbReference type="UniPathway" id="UPA00074">
    <property type="reaction ID" value="UER00170"/>
</dbReference>
<gene>
    <name evidence="3" type="primary">purU</name>
    <name evidence="6" type="ORF">CAP_2095</name>
</gene>
<dbReference type="PANTHER" id="PTHR42706">
    <property type="entry name" value="FORMYLTETRAHYDROFOLATE DEFORMYLASE"/>
    <property type="match status" value="1"/>
</dbReference>
<dbReference type="OrthoDB" id="9806170at2"/>
<dbReference type="EMBL" id="ASRX01000017">
    <property type="protein sequence ID" value="EYF06217.1"/>
    <property type="molecule type" value="Genomic_DNA"/>
</dbReference>
<evidence type="ECO:0000259" key="5">
    <source>
        <dbReference type="PROSITE" id="PS51671"/>
    </source>
</evidence>
<protein>
    <recommendedName>
        <fullName evidence="3 4">Formyltetrahydrofolate deformylase</fullName>
        <ecNumber evidence="3 4">3.5.1.10</ecNumber>
    </recommendedName>
    <alternativeName>
        <fullName evidence="3">Formyl-FH(4) hydrolase</fullName>
    </alternativeName>
</protein>
<dbReference type="GO" id="GO:0006730">
    <property type="term" value="P:one-carbon metabolic process"/>
    <property type="evidence" value="ECO:0007669"/>
    <property type="project" value="UniProtKB-KW"/>
</dbReference>
<dbReference type="InterPro" id="IPR002376">
    <property type="entry name" value="Formyl_transf_N"/>
</dbReference>
<comment type="function">
    <text evidence="3">Catalyzes the hydrolysis of 10-formyltetrahydrofolate (formyl-FH4) to formate and tetrahydrofolate (FH4).</text>
</comment>
<evidence type="ECO:0000256" key="3">
    <source>
        <dbReference type="HAMAP-Rule" id="MF_01927"/>
    </source>
</evidence>
<proteinExistence type="inferred from homology"/>
<evidence type="ECO:0000256" key="1">
    <source>
        <dbReference type="ARBA" id="ARBA00022563"/>
    </source>
</evidence>
<dbReference type="InterPro" id="IPR044074">
    <property type="entry name" value="PurU_ACT"/>
</dbReference>
<dbReference type="AlphaFoldDB" id="A0A017TBB7"/>
<dbReference type="InterPro" id="IPR045865">
    <property type="entry name" value="ACT-like_dom_sf"/>
</dbReference>
<dbReference type="PROSITE" id="PS51671">
    <property type="entry name" value="ACT"/>
    <property type="match status" value="1"/>
</dbReference>
<keyword evidence="3" id="KW-0658">Purine biosynthesis</keyword>
<dbReference type="EC" id="3.5.1.10" evidence="3 4"/>
<dbReference type="NCBIfam" id="TIGR00655">
    <property type="entry name" value="PurU"/>
    <property type="match status" value="1"/>
</dbReference>
<dbReference type="SUPFAM" id="SSF55021">
    <property type="entry name" value="ACT-like"/>
    <property type="match status" value="1"/>
</dbReference>
<dbReference type="CDD" id="cd04875">
    <property type="entry name" value="ACT_F4HF-DF"/>
    <property type="match status" value="1"/>
</dbReference>
<dbReference type="GO" id="GO:0008864">
    <property type="term" value="F:formyltetrahydrofolate deformylase activity"/>
    <property type="evidence" value="ECO:0007669"/>
    <property type="project" value="UniProtKB-UniRule"/>
</dbReference>
<dbReference type="eggNOG" id="COG0788">
    <property type="taxonomic scope" value="Bacteria"/>
</dbReference>
<dbReference type="Proteomes" id="UP000019678">
    <property type="component" value="Unassembled WGS sequence"/>
</dbReference>
<dbReference type="SUPFAM" id="SSF53328">
    <property type="entry name" value="Formyltransferase"/>
    <property type="match status" value="1"/>
</dbReference>
<dbReference type="CDD" id="cd08648">
    <property type="entry name" value="FMT_core_Formyl-FH4-Hydrolase_C"/>
    <property type="match status" value="1"/>
</dbReference>
<dbReference type="HAMAP" id="MF_01927">
    <property type="entry name" value="PurU"/>
    <property type="match status" value="1"/>
</dbReference>
<dbReference type="Pfam" id="PF00551">
    <property type="entry name" value="Formyl_trans_N"/>
    <property type="match status" value="1"/>
</dbReference>
<keyword evidence="1 3" id="KW-0554">One-carbon metabolism</keyword>
<dbReference type="Gene3D" id="3.30.70.260">
    <property type="match status" value="1"/>
</dbReference>
<feature type="active site" evidence="3">
    <location>
        <position position="243"/>
    </location>
</feature>
<dbReference type="PIRSF" id="PIRSF036480">
    <property type="entry name" value="FormyFH4_hydr"/>
    <property type="match status" value="1"/>
</dbReference>
<comment type="pathway">
    <text evidence="3">Purine metabolism; IMP biosynthesis via de novo pathway; formate from 10-formyl-5,6,7,8-tetrahydrofolate: step 1/1.</text>
</comment>
<evidence type="ECO:0000256" key="2">
    <source>
        <dbReference type="ARBA" id="ARBA00022801"/>
    </source>
</evidence>
<dbReference type="Pfam" id="PF01842">
    <property type="entry name" value="ACT"/>
    <property type="match status" value="1"/>
</dbReference>
<dbReference type="PRINTS" id="PR01575">
    <property type="entry name" value="FFH4HYDRLASE"/>
</dbReference>
<name>A0A017TBB7_9BACT</name>
<dbReference type="InterPro" id="IPR041729">
    <property type="entry name" value="Formyl-FH4-Hydrolase_C"/>
</dbReference>
<reference evidence="6 7" key="1">
    <citation type="submission" date="2013-05" db="EMBL/GenBank/DDBJ databases">
        <title>Genome assembly of Chondromyces apiculatus DSM 436.</title>
        <authorList>
            <person name="Sharma G."/>
            <person name="Khatri I."/>
            <person name="Kaur C."/>
            <person name="Mayilraj S."/>
            <person name="Subramanian S."/>
        </authorList>
    </citation>
    <scope>NUCLEOTIDE SEQUENCE [LARGE SCALE GENOMIC DNA]</scope>
    <source>
        <strain evidence="6 7">DSM 436</strain>
    </source>
</reference>
<dbReference type="RefSeq" id="WP_044240336.1">
    <property type="nucleotide sequence ID" value="NZ_ASRX01000017.1"/>
</dbReference>
<comment type="caution">
    <text evidence="6">The sequence shown here is derived from an EMBL/GenBank/DDBJ whole genome shotgun (WGS) entry which is preliminary data.</text>
</comment>
<dbReference type="InterPro" id="IPR002912">
    <property type="entry name" value="ACT_dom"/>
</dbReference>
<evidence type="ECO:0000256" key="4">
    <source>
        <dbReference type="NCBIfam" id="TIGR00655"/>
    </source>
</evidence>
<evidence type="ECO:0000313" key="6">
    <source>
        <dbReference type="EMBL" id="EYF06217.1"/>
    </source>
</evidence>
<keyword evidence="7" id="KW-1185">Reference proteome</keyword>
<dbReference type="STRING" id="1192034.CAP_2095"/>